<dbReference type="Proteomes" id="UP000324222">
    <property type="component" value="Unassembled WGS sequence"/>
</dbReference>
<keyword evidence="2" id="KW-1133">Transmembrane helix</keyword>
<proteinExistence type="predicted"/>
<dbReference type="EMBL" id="VSRR010001677">
    <property type="protein sequence ID" value="MPC26969.1"/>
    <property type="molecule type" value="Genomic_DNA"/>
</dbReference>
<gene>
    <name evidence="3" type="ORF">E2C01_020121</name>
</gene>
<comment type="caution">
    <text evidence="3">The sequence shown here is derived from an EMBL/GenBank/DDBJ whole genome shotgun (WGS) entry which is preliminary data.</text>
</comment>
<feature type="region of interest" description="Disordered" evidence="1">
    <location>
        <begin position="53"/>
        <end position="86"/>
    </location>
</feature>
<name>A0A5B7E0N5_PORTR</name>
<keyword evidence="2" id="KW-0472">Membrane</keyword>
<keyword evidence="2" id="KW-0812">Transmembrane</keyword>
<evidence type="ECO:0000256" key="2">
    <source>
        <dbReference type="SAM" id="Phobius"/>
    </source>
</evidence>
<feature type="transmembrane region" description="Helical" evidence="2">
    <location>
        <begin position="32"/>
        <end position="51"/>
    </location>
</feature>
<sequence length="108" mass="11925">MWLVLLPPLQLPICATITITITTTTTTTLPTMLTFLMALMAALCWLVSCSTRGWSSSSSIRNDSLQQQQQQQEEEEEEQPLSMEGTLLGALQTQEASMGRARLILHTG</sequence>
<evidence type="ECO:0000256" key="1">
    <source>
        <dbReference type="SAM" id="MobiDB-lite"/>
    </source>
</evidence>
<feature type="compositionally biased region" description="Low complexity" evidence="1">
    <location>
        <begin position="53"/>
        <end position="71"/>
    </location>
</feature>
<evidence type="ECO:0000313" key="3">
    <source>
        <dbReference type="EMBL" id="MPC26969.1"/>
    </source>
</evidence>
<reference evidence="3 4" key="1">
    <citation type="submission" date="2019-05" db="EMBL/GenBank/DDBJ databases">
        <title>Another draft genome of Portunus trituberculatus and its Hox gene families provides insights of decapod evolution.</title>
        <authorList>
            <person name="Jeong J.-H."/>
            <person name="Song I."/>
            <person name="Kim S."/>
            <person name="Choi T."/>
            <person name="Kim D."/>
            <person name="Ryu S."/>
            <person name="Kim W."/>
        </authorList>
    </citation>
    <scope>NUCLEOTIDE SEQUENCE [LARGE SCALE GENOMIC DNA]</scope>
    <source>
        <tissue evidence="3">Muscle</tissue>
    </source>
</reference>
<evidence type="ECO:0000313" key="4">
    <source>
        <dbReference type="Proteomes" id="UP000324222"/>
    </source>
</evidence>
<dbReference type="AlphaFoldDB" id="A0A5B7E0N5"/>
<keyword evidence="4" id="KW-1185">Reference proteome</keyword>
<accession>A0A5B7E0N5</accession>
<protein>
    <submittedName>
        <fullName evidence="3">Uncharacterized protein</fullName>
    </submittedName>
</protein>
<organism evidence="3 4">
    <name type="scientific">Portunus trituberculatus</name>
    <name type="common">Swimming crab</name>
    <name type="synonym">Neptunus trituberculatus</name>
    <dbReference type="NCBI Taxonomy" id="210409"/>
    <lineage>
        <taxon>Eukaryota</taxon>
        <taxon>Metazoa</taxon>
        <taxon>Ecdysozoa</taxon>
        <taxon>Arthropoda</taxon>
        <taxon>Crustacea</taxon>
        <taxon>Multicrustacea</taxon>
        <taxon>Malacostraca</taxon>
        <taxon>Eumalacostraca</taxon>
        <taxon>Eucarida</taxon>
        <taxon>Decapoda</taxon>
        <taxon>Pleocyemata</taxon>
        <taxon>Brachyura</taxon>
        <taxon>Eubrachyura</taxon>
        <taxon>Portunoidea</taxon>
        <taxon>Portunidae</taxon>
        <taxon>Portuninae</taxon>
        <taxon>Portunus</taxon>
    </lineage>
</organism>